<proteinExistence type="predicted"/>
<gene>
    <name evidence="1" type="ORF">ACFQ5X_02910</name>
</gene>
<evidence type="ECO:0000313" key="2">
    <source>
        <dbReference type="Proteomes" id="UP001597058"/>
    </source>
</evidence>
<name>A0ABW3X5P3_9ACTN</name>
<keyword evidence="2" id="KW-1185">Reference proteome</keyword>
<sequence length="141" mass="14923">MLDHSEDRLLEEALGAIAGQGRLGAKFAARFLKHDVHEIELRLPLSFDLALERVRGSLLESTGGTDPSLLRSGADGAALRVLSGAGFAAMNPVVVTVTVTRVEEDSTAIQVRAVAKEGLIKQHAGEKTAQRVASALEGRRG</sequence>
<accession>A0ABW3X5P3</accession>
<dbReference type="EMBL" id="JBHTMM010000002">
    <property type="protein sequence ID" value="MFD1304791.1"/>
    <property type="molecule type" value="Genomic_DNA"/>
</dbReference>
<dbReference type="RefSeq" id="WP_381239481.1">
    <property type="nucleotide sequence ID" value="NZ_JBHSKH010000072.1"/>
</dbReference>
<comment type="caution">
    <text evidence="1">The sequence shown here is derived from an EMBL/GenBank/DDBJ whole genome shotgun (WGS) entry which is preliminary data.</text>
</comment>
<dbReference type="Proteomes" id="UP001597058">
    <property type="component" value="Unassembled WGS sequence"/>
</dbReference>
<protein>
    <submittedName>
        <fullName evidence="1">Uncharacterized protein</fullName>
    </submittedName>
</protein>
<evidence type="ECO:0000313" key="1">
    <source>
        <dbReference type="EMBL" id="MFD1304791.1"/>
    </source>
</evidence>
<organism evidence="1 2">
    <name type="scientific">Streptomyces kaempferi</name>
    <dbReference type="NCBI Taxonomy" id="333725"/>
    <lineage>
        <taxon>Bacteria</taxon>
        <taxon>Bacillati</taxon>
        <taxon>Actinomycetota</taxon>
        <taxon>Actinomycetes</taxon>
        <taxon>Kitasatosporales</taxon>
        <taxon>Streptomycetaceae</taxon>
        <taxon>Streptomyces</taxon>
    </lineage>
</organism>
<reference evidence="2" key="1">
    <citation type="journal article" date="2019" name="Int. J. Syst. Evol. Microbiol.">
        <title>The Global Catalogue of Microorganisms (GCM) 10K type strain sequencing project: providing services to taxonomists for standard genome sequencing and annotation.</title>
        <authorList>
            <consortium name="The Broad Institute Genomics Platform"/>
            <consortium name="The Broad Institute Genome Sequencing Center for Infectious Disease"/>
            <person name="Wu L."/>
            <person name="Ma J."/>
        </authorList>
    </citation>
    <scope>NUCLEOTIDE SEQUENCE [LARGE SCALE GENOMIC DNA]</scope>
    <source>
        <strain evidence="2">CGMCC 4.7020</strain>
    </source>
</reference>